<feature type="region of interest" description="Disordered" evidence="1">
    <location>
        <begin position="1"/>
        <end position="27"/>
    </location>
</feature>
<dbReference type="Proteomes" id="UP000230869">
    <property type="component" value="Unassembled WGS sequence"/>
</dbReference>
<proteinExistence type="predicted"/>
<protein>
    <submittedName>
        <fullName evidence="2">Uncharacterized protein</fullName>
    </submittedName>
</protein>
<reference evidence="2 3" key="1">
    <citation type="submission" date="2017-09" db="EMBL/GenBank/DDBJ databases">
        <title>Depth-based differentiation of microbial function through sediment-hosted aquifers and enrichment of novel symbionts in the deep terrestrial subsurface.</title>
        <authorList>
            <person name="Probst A.J."/>
            <person name="Ladd B."/>
            <person name="Jarett J.K."/>
            <person name="Geller-Mcgrath D.E."/>
            <person name="Sieber C.M."/>
            <person name="Emerson J.B."/>
            <person name="Anantharaman K."/>
            <person name="Thomas B.C."/>
            <person name="Malmstrom R."/>
            <person name="Stieglmeier M."/>
            <person name="Klingl A."/>
            <person name="Woyke T."/>
            <person name="Ryan C.M."/>
            <person name="Banfield J.F."/>
        </authorList>
    </citation>
    <scope>NUCLEOTIDE SEQUENCE [LARGE SCALE GENOMIC DNA]</scope>
    <source>
        <strain evidence="2">CG11_big_fil_rev_8_21_14_0_20_39_10</strain>
    </source>
</reference>
<name>A0A2M6K8U9_9BACT</name>
<sequence>MKNNELLQPSEKIKSSKEKRPVSKASLSQEKINELFTERNQRLNEIKSFVCLNFYHHLEEKIQREERSFLEILNYETGKNEVLKKYSFVLNPQYFEQKFFKTTY</sequence>
<accession>A0A2M6K8U9</accession>
<comment type="caution">
    <text evidence="2">The sequence shown here is derived from an EMBL/GenBank/DDBJ whole genome shotgun (WGS) entry which is preliminary data.</text>
</comment>
<feature type="compositionally biased region" description="Basic and acidic residues" evidence="1">
    <location>
        <begin position="11"/>
        <end position="21"/>
    </location>
</feature>
<organism evidence="2 3">
    <name type="scientific">Candidatus Falkowbacteria bacterium CG11_big_fil_rev_8_21_14_0_20_39_10</name>
    <dbReference type="NCBI Taxonomy" id="1974570"/>
    <lineage>
        <taxon>Bacteria</taxon>
        <taxon>Candidatus Falkowiibacteriota</taxon>
    </lineage>
</organism>
<dbReference type="EMBL" id="PCWW01000057">
    <property type="protein sequence ID" value="PIR13101.1"/>
    <property type="molecule type" value="Genomic_DNA"/>
</dbReference>
<evidence type="ECO:0000313" key="2">
    <source>
        <dbReference type="EMBL" id="PIR13101.1"/>
    </source>
</evidence>
<dbReference type="AlphaFoldDB" id="A0A2M6K8U9"/>
<evidence type="ECO:0000256" key="1">
    <source>
        <dbReference type="SAM" id="MobiDB-lite"/>
    </source>
</evidence>
<evidence type="ECO:0000313" key="3">
    <source>
        <dbReference type="Proteomes" id="UP000230869"/>
    </source>
</evidence>
<gene>
    <name evidence="2" type="ORF">COV49_03305</name>
</gene>